<evidence type="ECO:0000313" key="1">
    <source>
        <dbReference type="EMBL" id="KAK1132002.1"/>
    </source>
</evidence>
<protein>
    <submittedName>
        <fullName evidence="1">Uncharacterized protein</fullName>
    </submittedName>
</protein>
<sequence length="178" mass="19763">MNSKGEPLPPDIDDAHNAIDSKIIKRTMISQEALERDDAGGILAASNSKRENGDADYDYSDLGPETGVDAIGDITTIPVKNLSYIFYKDDDETDAFNDEDQQLDKVSNVLYHRHIKESMDSNLSTNTDATSKPIADSNLHARNKDDYTYCDNGTNLVGARNEIEKITFRNANNQMLSN</sequence>
<keyword evidence="2" id="KW-1185">Reference proteome</keyword>
<dbReference type="Proteomes" id="UP001177670">
    <property type="component" value="Unassembled WGS sequence"/>
</dbReference>
<gene>
    <name evidence="1" type="ORF">K0M31_016144</name>
</gene>
<reference evidence="1" key="1">
    <citation type="submission" date="2021-10" db="EMBL/GenBank/DDBJ databases">
        <title>Melipona bicolor Genome sequencing and assembly.</title>
        <authorList>
            <person name="Araujo N.S."/>
            <person name="Arias M.C."/>
        </authorList>
    </citation>
    <scope>NUCLEOTIDE SEQUENCE</scope>
    <source>
        <strain evidence="1">USP_2M_L1-L4_2017</strain>
        <tissue evidence="1">Whole body</tissue>
    </source>
</reference>
<accession>A0AA40G6J9</accession>
<name>A0AA40G6J9_9HYME</name>
<comment type="caution">
    <text evidence="1">The sequence shown here is derived from an EMBL/GenBank/DDBJ whole genome shotgun (WGS) entry which is preliminary data.</text>
</comment>
<dbReference type="AlphaFoldDB" id="A0AA40G6J9"/>
<organism evidence="1 2">
    <name type="scientific">Melipona bicolor</name>
    <dbReference type="NCBI Taxonomy" id="60889"/>
    <lineage>
        <taxon>Eukaryota</taxon>
        <taxon>Metazoa</taxon>
        <taxon>Ecdysozoa</taxon>
        <taxon>Arthropoda</taxon>
        <taxon>Hexapoda</taxon>
        <taxon>Insecta</taxon>
        <taxon>Pterygota</taxon>
        <taxon>Neoptera</taxon>
        <taxon>Endopterygota</taxon>
        <taxon>Hymenoptera</taxon>
        <taxon>Apocrita</taxon>
        <taxon>Aculeata</taxon>
        <taxon>Apoidea</taxon>
        <taxon>Anthophila</taxon>
        <taxon>Apidae</taxon>
        <taxon>Melipona</taxon>
    </lineage>
</organism>
<evidence type="ECO:0000313" key="2">
    <source>
        <dbReference type="Proteomes" id="UP001177670"/>
    </source>
</evidence>
<dbReference type="EMBL" id="JAHYIQ010000005">
    <property type="protein sequence ID" value="KAK1132002.1"/>
    <property type="molecule type" value="Genomic_DNA"/>
</dbReference>
<proteinExistence type="predicted"/>